<dbReference type="Pfam" id="PF00672">
    <property type="entry name" value="HAMP"/>
    <property type="match status" value="1"/>
</dbReference>
<dbReference type="GO" id="GO:0004888">
    <property type="term" value="F:transmembrane signaling receptor activity"/>
    <property type="evidence" value="ECO:0007669"/>
    <property type="project" value="InterPro"/>
</dbReference>
<comment type="subcellular location">
    <subcellularLocation>
        <location evidence="1">Membrane</location>
    </subcellularLocation>
</comment>
<gene>
    <name evidence="8" type="ORF">CYJ10_09915</name>
</gene>
<dbReference type="CDD" id="cd19411">
    <property type="entry name" value="MCP2201-like_sensor"/>
    <property type="match status" value="1"/>
</dbReference>
<dbReference type="Proteomes" id="UP000234341">
    <property type="component" value="Unassembled WGS sequence"/>
</dbReference>
<evidence type="ECO:0000259" key="6">
    <source>
        <dbReference type="PROSITE" id="PS50111"/>
    </source>
</evidence>
<dbReference type="InterPro" id="IPR004090">
    <property type="entry name" value="Chemotax_Me-accpt_rcpt"/>
</dbReference>
<dbReference type="Gene3D" id="1.10.287.950">
    <property type="entry name" value="Methyl-accepting chemotaxis protein"/>
    <property type="match status" value="1"/>
</dbReference>
<dbReference type="SUPFAM" id="SSF58104">
    <property type="entry name" value="Methyl-accepting chemotaxis protein (MCP) signaling domain"/>
    <property type="match status" value="1"/>
</dbReference>
<dbReference type="FunFam" id="1.10.287.950:FF:000001">
    <property type="entry name" value="Methyl-accepting chemotaxis sensory transducer"/>
    <property type="match status" value="1"/>
</dbReference>
<name>A0A2N5CEZ7_9BURK</name>
<dbReference type="PANTHER" id="PTHR43531">
    <property type="entry name" value="PROTEIN ICFG"/>
    <property type="match status" value="1"/>
</dbReference>
<dbReference type="AlphaFoldDB" id="A0A2N5CEZ7"/>
<dbReference type="PANTHER" id="PTHR43531:SF14">
    <property type="entry name" value="METHYL-ACCEPTING CHEMOTAXIS PROTEIN I-RELATED"/>
    <property type="match status" value="1"/>
</dbReference>
<dbReference type="InterPro" id="IPR004089">
    <property type="entry name" value="MCPsignal_dom"/>
</dbReference>
<dbReference type="InterPro" id="IPR047347">
    <property type="entry name" value="YvaQ-like_sensor"/>
</dbReference>
<keyword evidence="5" id="KW-0472">Membrane</keyword>
<evidence type="ECO:0000256" key="5">
    <source>
        <dbReference type="SAM" id="Phobius"/>
    </source>
</evidence>
<dbReference type="PROSITE" id="PS50111">
    <property type="entry name" value="CHEMOTAXIS_TRANSDUC_2"/>
    <property type="match status" value="1"/>
</dbReference>
<dbReference type="InterPro" id="IPR024478">
    <property type="entry name" value="HlyB_4HB_MCP"/>
</dbReference>
<dbReference type="CDD" id="cd06225">
    <property type="entry name" value="HAMP"/>
    <property type="match status" value="1"/>
</dbReference>
<sequence>MKFKDLSIKTKLLAGFGTLALVVLVVSGLSLRALSRSTEGFSAYINGLNARAEVAAQVRTAVDRRAIAARNLVLVTTQADLDLEKAEVLKAHSDVAARLGKLKQMIAVQGASEGARNLVAEIDRIESRYGPVATDIVGLALDGKKDAAIAKMNAECRPLLAALVKATRDYAEFTHERQQEMIRNLDDDYARQRAFLIVVAIAAVAFGILGGLLLTRAITGPIQRAVDVARTVARGEVGMQIEVDSQDEPGRLLAALRDMNDRLAETVVRVRESSGSIALATGEIATGNMDLSSRTEQQAASLEETAASIEELTATVRHNTENARQASELARNAAEVAQQGSGTVGRVVDTMAGISASSSKIADITGIIESIAFQTNILALNAAVEAARAGEQGRGFAVVASEVRGLAQRSSNAAKEIKELIDASVAQVQAGSTLASEAGQTMVEVTQAVARVTHIVGEIAAASAEQNRGIEQVNQAIVQIDQVTQQNASLVHEAAVASKSLEDQGKMLTDAVAFFKLPGSGGASGRMAAGRRRAMAGEMAYGQA</sequence>
<dbReference type="GO" id="GO:0007165">
    <property type="term" value="P:signal transduction"/>
    <property type="evidence" value="ECO:0007669"/>
    <property type="project" value="UniProtKB-KW"/>
</dbReference>
<keyword evidence="4" id="KW-0807">Transducer</keyword>
<dbReference type="PROSITE" id="PS50885">
    <property type="entry name" value="HAMP"/>
    <property type="match status" value="1"/>
</dbReference>
<dbReference type="PRINTS" id="PR00260">
    <property type="entry name" value="CHEMTRNSDUCR"/>
</dbReference>
<proteinExistence type="inferred from homology"/>
<organism evidence="8 9">
    <name type="scientific">Cupriavidus pauculus</name>
    <dbReference type="NCBI Taxonomy" id="82633"/>
    <lineage>
        <taxon>Bacteria</taxon>
        <taxon>Pseudomonadati</taxon>
        <taxon>Pseudomonadota</taxon>
        <taxon>Betaproteobacteria</taxon>
        <taxon>Burkholderiales</taxon>
        <taxon>Burkholderiaceae</taxon>
        <taxon>Cupriavidus</taxon>
    </lineage>
</organism>
<comment type="similarity">
    <text evidence="3">Belongs to the methyl-accepting chemotaxis (MCP) protein family.</text>
</comment>
<evidence type="ECO:0000313" key="9">
    <source>
        <dbReference type="Proteomes" id="UP000234341"/>
    </source>
</evidence>
<dbReference type="EMBL" id="PJRP01000003">
    <property type="protein sequence ID" value="PLQ00752.1"/>
    <property type="molecule type" value="Genomic_DNA"/>
</dbReference>
<evidence type="ECO:0000256" key="4">
    <source>
        <dbReference type="PROSITE-ProRule" id="PRU00284"/>
    </source>
</evidence>
<accession>A0A2N5CEZ7</accession>
<keyword evidence="2" id="KW-0488">Methylation</keyword>
<evidence type="ECO:0000256" key="3">
    <source>
        <dbReference type="ARBA" id="ARBA00029447"/>
    </source>
</evidence>
<reference evidence="8 9" key="1">
    <citation type="submission" date="2017-12" db="EMBL/GenBank/DDBJ databases">
        <title>Genome sequence of the active heterotrophic nitrifier-denitrifier, Cupriavidus pauculus UM1.</title>
        <authorList>
            <person name="Putonti C."/>
            <person name="Castignetti D."/>
        </authorList>
    </citation>
    <scope>NUCLEOTIDE SEQUENCE [LARGE SCALE GENOMIC DNA]</scope>
    <source>
        <strain evidence="8 9">UM1</strain>
    </source>
</reference>
<dbReference type="InterPro" id="IPR051310">
    <property type="entry name" value="MCP_chemotaxis"/>
</dbReference>
<dbReference type="Pfam" id="PF12729">
    <property type="entry name" value="4HB_MCP_1"/>
    <property type="match status" value="1"/>
</dbReference>
<dbReference type="Pfam" id="PF00015">
    <property type="entry name" value="MCPsignal"/>
    <property type="match status" value="1"/>
</dbReference>
<dbReference type="RefSeq" id="WP_101681318.1">
    <property type="nucleotide sequence ID" value="NZ_PJRP01000003.1"/>
</dbReference>
<feature type="transmembrane region" description="Helical" evidence="5">
    <location>
        <begin position="194"/>
        <end position="214"/>
    </location>
</feature>
<evidence type="ECO:0000259" key="7">
    <source>
        <dbReference type="PROSITE" id="PS50885"/>
    </source>
</evidence>
<dbReference type="SMART" id="SM00304">
    <property type="entry name" value="HAMP"/>
    <property type="match status" value="1"/>
</dbReference>
<dbReference type="OrthoDB" id="5441488at2"/>
<dbReference type="GO" id="GO:0006935">
    <property type="term" value="P:chemotaxis"/>
    <property type="evidence" value="ECO:0007669"/>
    <property type="project" value="InterPro"/>
</dbReference>
<keyword evidence="5" id="KW-1133">Transmembrane helix</keyword>
<protein>
    <submittedName>
        <fullName evidence="8">Methyl-accepting chemotaxis protein</fullName>
    </submittedName>
</protein>
<evidence type="ECO:0000256" key="1">
    <source>
        <dbReference type="ARBA" id="ARBA00004370"/>
    </source>
</evidence>
<dbReference type="SMART" id="SM00283">
    <property type="entry name" value="MA"/>
    <property type="match status" value="1"/>
</dbReference>
<evidence type="ECO:0000313" key="8">
    <source>
        <dbReference type="EMBL" id="PLQ00752.1"/>
    </source>
</evidence>
<dbReference type="STRING" id="82633.GCA_000974605_00413"/>
<dbReference type="CDD" id="cd11386">
    <property type="entry name" value="MCP_signal"/>
    <property type="match status" value="1"/>
</dbReference>
<dbReference type="InterPro" id="IPR003660">
    <property type="entry name" value="HAMP_dom"/>
</dbReference>
<evidence type="ECO:0000256" key="2">
    <source>
        <dbReference type="ARBA" id="ARBA00022481"/>
    </source>
</evidence>
<dbReference type="GO" id="GO:0005886">
    <property type="term" value="C:plasma membrane"/>
    <property type="evidence" value="ECO:0007669"/>
    <property type="project" value="TreeGrafter"/>
</dbReference>
<comment type="caution">
    <text evidence="8">The sequence shown here is derived from an EMBL/GenBank/DDBJ whole genome shotgun (WGS) entry which is preliminary data.</text>
</comment>
<feature type="domain" description="Methyl-accepting transducer" evidence="6">
    <location>
        <begin position="273"/>
        <end position="502"/>
    </location>
</feature>
<feature type="domain" description="HAMP" evidence="7">
    <location>
        <begin position="216"/>
        <end position="268"/>
    </location>
</feature>
<keyword evidence="5" id="KW-0812">Transmembrane</keyword>